<protein>
    <recommendedName>
        <fullName evidence="3">phosphatidylserine decarboxylase</fullName>
        <ecNumber evidence="3">4.1.1.65</ecNumber>
    </recommendedName>
</protein>
<dbReference type="Proteomes" id="UP001595817">
    <property type="component" value="Unassembled WGS sequence"/>
</dbReference>
<comment type="cofactor">
    <cofactor evidence="1">
        <name>pyruvate</name>
        <dbReference type="ChEBI" id="CHEBI:15361"/>
    </cofactor>
</comment>
<comment type="caution">
    <text evidence="13">The sequence shown here is derived from an EMBL/GenBank/DDBJ whole genome shotgun (WGS) entry which is preliminary data.</text>
</comment>
<dbReference type="InterPro" id="IPR033177">
    <property type="entry name" value="PSD-B"/>
</dbReference>
<evidence type="ECO:0000256" key="5">
    <source>
        <dbReference type="ARBA" id="ARBA00022793"/>
    </source>
</evidence>
<sequence length="258" mass="29118">MKEKTYQLLIELTNGKWSSMLLKKFSSSGISRYLIPSYIKVYGIDMEEVSTERPFSSLHDFFIRELSDNARPIDREYNTIVSPVDGFLETTGEIEKGEKFFVKGKEYSVSSLMGSLEAAQRYKGGTFLVLYLSPANYHWIHSPVNATVDRQYILGNKSYPVNRTGLTYGKSPISGNYRLINELTMENGRKCAVIKVGAMFVNSIHMTHTEQVWGKGESIGYFSFGSTVVLLFEKGSFKLDGIRSGEPVKMGERIGFMV</sequence>
<evidence type="ECO:0000256" key="1">
    <source>
        <dbReference type="ARBA" id="ARBA00001928"/>
    </source>
</evidence>
<dbReference type="PANTHER" id="PTHR10067">
    <property type="entry name" value="PHOSPHATIDYLSERINE DECARBOXYLASE"/>
    <property type="match status" value="1"/>
</dbReference>
<proteinExistence type="predicted"/>
<evidence type="ECO:0000313" key="14">
    <source>
        <dbReference type="Proteomes" id="UP001595817"/>
    </source>
</evidence>
<dbReference type="NCBIfam" id="TIGR00163">
    <property type="entry name" value="PS_decarb"/>
    <property type="match status" value="1"/>
</dbReference>
<evidence type="ECO:0000256" key="2">
    <source>
        <dbReference type="ARBA" id="ARBA00005189"/>
    </source>
</evidence>
<keyword evidence="11" id="KW-0670">Pyruvate</keyword>
<evidence type="ECO:0000256" key="8">
    <source>
        <dbReference type="ARBA" id="ARBA00023209"/>
    </source>
</evidence>
<dbReference type="NCBIfam" id="NF002853">
    <property type="entry name" value="PRK03140.1"/>
    <property type="match status" value="1"/>
</dbReference>
<dbReference type="EC" id="4.1.1.65" evidence="3"/>
<evidence type="ECO:0000256" key="9">
    <source>
        <dbReference type="ARBA" id="ARBA00023239"/>
    </source>
</evidence>
<organism evidence="13 14">
    <name type="scientific">Chungangia koreensis</name>
    <dbReference type="NCBI Taxonomy" id="752657"/>
    <lineage>
        <taxon>Bacteria</taxon>
        <taxon>Bacillati</taxon>
        <taxon>Bacillota</taxon>
        <taxon>Bacilli</taxon>
        <taxon>Lactobacillales</taxon>
        <taxon>Chungangia</taxon>
    </lineage>
</organism>
<dbReference type="EMBL" id="JBHSEC010000019">
    <property type="protein sequence ID" value="MFC4411050.1"/>
    <property type="molecule type" value="Genomic_DNA"/>
</dbReference>
<evidence type="ECO:0000256" key="3">
    <source>
        <dbReference type="ARBA" id="ARBA00012243"/>
    </source>
</evidence>
<dbReference type="RefSeq" id="WP_378155565.1">
    <property type="nucleotide sequence ID" value="NZ_JBHSEC010000019.1"/>
</dbReference>
<accession>A0ABV8XA86</accession>
<dbReference type="Pfam" id="PF02666">
    <property type="entry name" value="PS_Dcarbxylase"/>
    <property type="match status" value="1"/>
</dbReference>
<keyword evidence="6" id="KW-0443">Lipid metabolism</keyword>
<evidence type="ECO:0000256" key="11">
    <source>
        <dbReference type="ARBA" id="ARBA00023317"/>
    </source>
</evidence>
<keyword evidence="14" id="KW-1185">Reference proteome</keyword>
<evidence type="ECO:0000256" key="12">
    <source>
        <dbReference type="ARBA" id="ARBA00024326"/>
    </source>
</evidence>
<keyword evidence="9 13" id="KW-0456">Lyase</keyword>
<evidence type="ECO:0000256" key="6">
    <source>
        <dbReference type="ARBA" id="ARBA00023098"/>
    </source>
</evidence>
<comment type="pathway">
    <text evidence="2">Lipid metabolism.</text>
</comment>
<evidence type="ECO:0000313" key="13">
    <source>
        <dbReference type="EMBL" id="MFC4411050.1"/>
    </source>
</evidence>
<dbReference type="PANTHER" id="PTHR10067:SF6">
    <property type="entry name" value="PHOSPHATIDYLSERINE DECARBOXYLASE PROENZYME, MITOCHONDRIAL"/>
    <property type="match status" value="1"/>
</dbReference>
<gene>
    <name evidence="13" type="ORF">ACFOZY_11535</name>
</gene>
<dbReference type="InterPro" id="IPR003817">
    <property type="entry name" value="PS_Dcarbxylase"/>
</dbReference>
<keyword evidence="7" id="KW-0865">Zymogen</keyword>
<evidence type="ECO:0000256" key="7">
    <source>
        <dbReference type="ARBA" id="ARBA00023145"/>
    </source>
</evidence>
<dbReference type="GO" id="GO:0004609">
    <property type="term" value="F:phosphatidylserine decarboxylase activity"/>
    <property type="evidence" value="ECO:0007669"/>
    <property type="project" value="UniProtKB-EC"/>
</dbReference>
<name>A0ABV8XA86_9LACT</name>
<keyword evidence="4" id="KW-0444">Lipid biosynthesis</keyword>
<comment type="pathway">
    <text evidence="12">Phospholipid metabolism; phosphatidylethanolamine biosynthesis.</text>
</comment>
<keyword evidence="8" id="KW-0594">Phospholipid biosynthesis</keyword>
<evidence type="ECO:0000256" key="4">
    <source>
        <dbReference type="ARBA" id="ARBA00022516"/>
    </source>
</evidence>
<reference evidence="14" key="1">
    <citation type="journal article" date="2019" name="Int. J. Syst. Evol. Microbiol.">
        <title>The Global Catalogue of Microorganisms (GCM) 10K type strain sequencing project: providing services to taxonomists for standard genome sequencing and annotation.</title>
        <authorList>
            <consortium name="The Broad Institute Genomics Platform"/>
            <consortium name="The Broad Institute Genome Sequencing Center for Infectious Disease"/>
            <person name="Wu L."/>
            <person name="Ma J."/>
        </authorList>
    </citation>
    <scope>NUCLEOTIDE SEQUENCE [LARGE SCALE GENOMIC DNA]</scope>
    <source>
        <strain evidence="14">CCUG 59778</strain>
    </source>
</reference>
<keyword evidence="5" id="KW-0210">Decarboxylase</keyword>
<keyword evidence="10" id="KW-1208">Phospholipid metabolism</keyword>
<evidence type="ECO:0000256" key="10">
    <source>
        <dbReference type="ARBA" id="ARBA00023264"/>
    </source>
</evidence>